<evidence type="ECO:0000313" key="4">
    <source>
        <dbReference type="WBParaSite" id="DME_0000325501-mRNA-1"/>
    </source>
</evidence>
<reference evidence="4" key="1">
    <citation type="submission" date="2017-02" db="UniProtKB">
        <authorList>
            <consortium name="WormBaseParasite"/>
        </authorList>
    </citation>
    <scope>IDENTIFICATION</scope>
</reference>
<name>A0A0N4U897_DRAME</name>
<proteinExistence type="predicted"/>
<organism evidence="2 4">
    <name type="scientific">Dracunculus medinensis</name>
    <name type="common">Guinea worm</name>
    <dbReference type="NCBI Taxonomy" id="318479"/>
    <lineage>
        <taxon>Eukaryota</taxon>
        <taxon>Metazoa</taxon>
        <taxon>Ecdysozoa</taxon>
        <taxon>Nematoda</taxon>
        <taxon>Chromadorea</taxon>
        <taxon>Rhabditida</taxon>
        <taxon>Spirurina</taxon>
        <taxon>Dracunculoidea</taxon>
        <taxon>Dracunculidae</taxon>
        <taxon>Dracunculus</taxon>
    </lineage>
</organism>
<evidence type="ECO:0000313" key="3">
    <source>
        <dbReference type="Proteomes" id="UP000274756"/>
    </source>
</evidence>
<protein>
    <submittedName>
        <fullName evidence="1 4">Uncharacterized protein</fullName>
    </submittedName>
</protein>
<dbReference type="OrthoDB" id="5851172at2759"/>
<reference evidence="1 3" key="2">
    <citation type="submission" date="2018-11" db="EMBL/GenBank/DDBJ databases">
        <authorList>
            <consortium name="Pathogen Informatics"/>
        </authorList>
    </citation>
    <scope>NUCLEOTIDE SEQUENCE [LARGE SCALE GENOMIC DNA]</scope>
</reference>
<evidence type="ECO:0000313" key="1">
    <source>
        <dbReference type="EMBL" id="VDN57441.1"/>
    </source>
</evidence>
<sequence length="129" mass="14144">MLAPIITKDMKLFPTQSLPPKNVRYRAHSLNELSKSKLQSRNTVLSAIDQLPINSSRSLLKSCSMRKPTNLDAIVEGVEMSSNNSSNKCAEKVSTAVLDNTTKKGKILINPRKNNKDIITTNNVSSSSS</sequence>
<dbReference type="Proteomes" id="UP000274756">
    <property type="component" value="Unassembled WGS sequence"/>
</dbReference>
<dbReference type="EMBL" id="UYYG01001160">
    <property type="protein sequence ID" value="VDN57441.1"/>
    <property type="molecule type" value="Genomic_DNA"/>
</dbReference>
<dbReference type="Proteomes" id="UP000038040">
    <property type="component" value="Unplaced"/>
</dbReference>
<dbReference type="AlphaFoldDB" id="A0A0N4U897"/>
<evidence type="ECO:0000313" key="2">
    <source>
        <dbReference type="Proteomes" id="UP000038040"/>
    </source>
</evidence>
<accession>A0A0N4U897</accession>
<dbReference type="WBParaSite" id="DME_0000325501-mRNA-1">
    <property type="protein sequence ID" value="DME_0000325501-mRNA-1"/>
    <property type="gene ID" value="DME_0000325501"/>
</dbReference>
<gene>
    <name evidence="1" type="ORF">DME_LOCUS7414</name>
</gene>
<keyword evidence="3" id="KW-1185">Reference proteome</keyword>